<dbReference type="AlphaFoldDB" id="A0A967AV09"/>
<accession>A0A967AV09</accession>
<dbReference type="PANTHER" id="PTHR33154">
    <property type="entry name" value="TRANSCRIPTIONAL REGULATOR, ARSR FAMILY"/>
    <property type="match status" value="1"/>
</dbReference>
<dbReference type="SUPFAM" id="SSF46785">
    <property type="entry name" value="Winged helix' DNA-binding domain"/>
    <property type="match status" value="1"/>
</dbReference>
<evidence type="ECO:0000313" key="6">
    <source>
        <dbReference type="Proteomes" id="UP000707206"/>
    </source>
</evidence>
<dbReference type="CDD" id="cd00090">
    <property type="entry name" value="HTH_ARSR"/>
    <property type="match status" value="1"/>
</dbReference>
<evidence type="ECO:0000313" key="5">
    <source>
        <dbReference type="EMBL" id="NHF60457.1"/>
    </source>
</evidence>
<feature type="domain" description="HTH arsR-type" evidence="4">
    <location>
        <begin position="1"/>
        <end position="73"/>
    </location>
</feature>
<keyword evidence="6" id="KW-1185">Reference proteome</keyword>
<organism evidence="5 6">
    <name type="scientific">Pelagihabitans pacificus</name>
    <dbReference type="NCBI Taxonomy" id="2696054"/>
    <lineage>
        <taxon>Bacteria</taxon>
        <taxon>Pseudomonadati</taxon>
        <taxon>Bacteroidota</taxon>
        <taxon>Flavobacteriia</taxon>
        <taxon>Flavobacteriales</taxon>
        <taxon>Flavobacteriaceae</taxon>
        <taxon>Pelagihabitans</taxon>
    </lineage>
</organism>
<dbReference type="InterPro" id="IPR011991">
    <property type="entry name" value="ArsR-like_HTH"/>
</dbReference>
<keyword evidence="2" id="KW-0238">DNA-binding</keyword>
<dbReference type="PRINTS" id="PR00778">
    <property type="entry name" value="HTHARSR"/>
</dbReference>
<dbReference type="Proteomes" id="UP000707206">
    <property type="component" value="Unassembled WGS sequence"/>
</dbReference>
<dbReference type="InterPro" id="IPR001845">
    <property type="entry name" value="HTH_ArsR_DNA-bd_dom"/>
</dbReference>
<evidence type="ECO:0000256" key="3">
    <source>
        <dbReference type="ARBA" id="ARBA00023163"/>
    </source>
</evidence>
<dbReference type="GO" id="GO:0003677">
    <property type="term" value="F:DNA binding"/>
    <property type="evidence" value="ECO:0007669"/>
    <property type="project" value="UniProtKB-KW"/>
</dbReference>
<comment type="caution">
    <text evidence="5">The sequence shown here is derived from an EMBL/GenBank/DDBJ whole genome shotgun (WGS) entry which is preliminary data.</text>
</comment>
<dbReference type="InterPro" id="IPR036390">
    <property type="entry name" value="WH_DNA-bd_sf"/>
</dbReference>
<sequence>MCFRDQYLYAFIAIADSTRCGITDLVAKESIHIHAIAENFGMSRPAVSKHIKVLLEAGLVGIGKQGRDRYLYL</sequence>
<proteinExistence type="predicted"/>
<reference evidence="5" key="1">
    <citation type="submission" date="2019-07" db="EMBL/GenBank/DDBJ databases">
        <authorList>
            <person name="De-Chao Zhang Q."/>
        </authorList>
    </citation>
    <scope>NUCLEOTIDE SEQUENCE</scope>
    <source>
        <strain evidence="5">TP-CH-4</strain>
    </source>
</reference>
<keyword evidence="1" id="KW-0805">Transcription regulation</keyword>
<evidence type="ECO:0000256" key="2">
    <source>
        <dbReference type="ARBA" id="ARBA00023125"/>
    </source>
</evidence>
<dbReference type="Gene3D" id="1.10.10.10">
    <property type="entry name" value="Winged helix-like DNA-binding domain superfamily/Winged helix DNA-binding domain"/>
    <property type="match status" value="1"/>
</dbReference>
<dbReference type="PROSITE" id="PS50987">
    <property type="entry name" value="HTH_ARSR_2"/>
    <property type="match status" value="1"/>
</dbReference>
<dbReference type="Pfam" id="PF01022">
    <property type="entry name" value="HTH_5"/>
    <property type="match status" value="1"/>
</dbReference>
<dbReference type="GO" id="GO:0003700">
    <property type="term" value="F:DNA-binding transcription factor activity"/>
    <property type="evidence" value="ECO:0007669"/>
    <property type="project" value="InterPro"/>
</dbReference>
<keyword evidence="3" id="KW-0804">Transcription</keyword>
<dbReference type="PANTHER" id="PTHR33154:SF33">
    <property type="entry name" value="TRANSCRIPTIONAL REPRESSOR SDPR"/>
    <property type="match status" value="1"/>
</dbReference>
<dbReference type="RefSeq" id="WP_152574962.1">
    <property type="nucleotide sequence ID" value="NZ_VIKU02000004.1"/>
</dbReference>
<evidence type="ECO:0000259" key="4">
    <source>
        <dbReference type="PROSITE" id="PS50987"/>
    </source>
</evidence>
<name>A0A967AV09_9FLAO</name>
<dbReference type="InterPro" id="IPR036388">
    <property type="entry name" value="WH-like_DNA-bd_sf"/>
</dbReference>
<dbReference type="EMBL" id="VIKU02000004">
    <property type="protein sequence ID" value="NHF60457.1"/>
    <property type="molecule type" value="Genomic_DNA"/>
</dbReference>
<reference evidence="5" key="2">
    <citation type="submission" date="2020-03" db="EMBL/GenBank/DDBJ databases">
        <title>Flavobacteriaceae bacterium strain TP-CH-4, a member of the family Flavobacteriaceae isolated from a deep-sea seamount.</title>
        <authorList>
            <person name="Zhang D.-C."/>
        </authorList>
    </citation>
    <scope>NUCLEOTIDE SEQUENCE</scope>
    <source>
        <strain evidence="5">TP-CH-4</strain>
    </source>
</reference>
<dbReference type="InterPro" id="IPR051081">
    <property type="entry name" value="HTH_MetalResp_TranReg"/>
</dbReference>
<protein>
    <submittedName>
        <fullName evidence="5">Winged helix-turn-helix transcriptional regulator</fullName>
    </submittedName>
</protein>
<gene>
    <name evidence="5" type="ORF">FK220_013970</name>
</gene>
<evidence type="ECO:0000256" key="1">
    <source>
        <dbReference type="ARBA" id="ARBA00023015"/>
    </source>
</evidence>